<feature type="compositionally biased region" description="Polar residues" evidence="1">
    <location>
        <begin position="24"/>
        <end position="33"/>
    </location>
</feature>
<dbReference type="EMBL" id="LVHI01000012">
    <property type="protein sequence ID" value="OAK54803.1"/>
    <property type="molecule type" value="Genomic_DNA"/>
</dbReference>
<feature type="region of interest" description="Disordered" evidence="1">
    <location>
        <begin position="1"/>
        <end position="69"/>
    </location>
</feature>
<evidence type="ECO:0000256" key="1">
    <source>
        <dbReference type="SAM" id="MobiDB-lite"/>
    </source>
</evidence>
<dbReference type="RefSeq" id="WP_068425697.1">
    <property type="nucleotide sequence ID" value="NZ_LVHI01000012.1"/>
</dbReference>
<evidence type="ECO:0000313" key="2">
    <source>
        <dbReference type="EMBL" id="OAK54803.1"/>
    </source>
</evidence>
<protein>
    <submittedName>
        <fullName evidence="2">Uncharacterized protein</fullName>
    </submittedName>
</protein>
<proteinExistence type="predicted"/>
<organism evidence="2 3">
    <name type="scientific">Rhodococcoides kyotonense</name>
    <dbReference type="NCBI Taxonomy" id="398843"/>
    <lineage>
        <taxon>Bacteria</taxon>
        <taxon>Bacillati</taxon>
        <taxon>Actinomycetota</taxon>
        <taxon>Actinomycetes</taxon>
        <taxon>Mycobacteriales</taxon>
        <taxon>Nocardiaceae</taxon>
        <taxon>Rhodococcoides</taxon>
    </lineage>
</organism>
<gene>
    <name evidence="2" type="ORF">A3K89_05640</name>
</gene>
<evidence type="ECO:0000313" key="3">
    <source>
        <dbReference type="Proteomes" id="UP000077519"/>
    </source>
</evidence>
<comment type="caution">
    <text evidence="2">The sequence shown here is derived from an EMBL/GenBank/DDBJ whole genome shotgun (WGS) entry which is preliminary data.</text>
</comment>
<sequence length="69" mass="7269">MPGTLPSNDIEDGADAVTKVPKPKTTSSAITPTTHHDTRGRHAIAATKHNTTGAARTGTSDIPKWSHRV</sequence>
<reference evidence="2 3" key="1">
    <citation type="submission" date="2016-03" db="EMBL/GenBank/DDBJ databases">
        <title>Genome sequence of Rhodococcus kyotonensis KB10.</title>
        <authorList>
            <person name="Jeong H."/>
            <person name="Hong C.E."/>
            <person name="Jo S.H."/>
            <person name="Park J.M."/>
        </authorList>
    </citation>
    <scope>NUCLEOTIDE SEQUENCE [LARGE SCALE GENOMIC DNA]</scope>
    <source>
        <strain evidence="2 3">KB10</strain>
    </source>
</reference>
<dbReference type="AlphaFoldDB" id="A0A177YH14"/>
<name>A0A177YH14_9NOCA</name>
<dbReference type="Proteomes" id="UP000077519">
    <property type="component" value="Unassembled WGS sequence"/>
</dbReference>
<accession>A0A177YH14</accession>
<keyword evidence="3" id="KW-1185">Reference proteome</keyword>
<feature type="compositionally biased region" description="Polar residues" evidence="1">
    <location>
        <begin position="48"/>
        <end position="60"/>
    </location>
</feature>